<dbReference type="FunFam" id="3.30.1330.40:FF:000001">
    <property type="entry name" value="L-PSP family endoribonuclease"/>
    <property type="match status" value="1"/>
</dbReference>
<dbReference type="GO" id="GO:0019239">
    <property type="term" value="F:deaminase activity"/>
    <property type="evidence" value="ECO:0007669"/>
    <property type="project" value="TreeGrafter"/>
</dbReference>
<dbReference type="InterPro" id="IPR035959">
    <property type="entry name" value="RutC-like_sf"/>
</dbReference>
<evidence type="ECO:0000313" key="3">
    <source>
        <dbReference type="Proteomes" id="UP000663505"/>
    </source>
</evidence>
<dbReference type="CDD" id="cd00448">
    <property type="entry name" value="YjgF_YER057c_UK114_family"/>
    <property type="match status" value="1"/>
</dbReference>
<dbReference type="InterPro" id="IPR006056">
    <property type="entry name" value="RidA"/>
</dbReference>
<comment type="similarity">
    <text evidence="1">Belongs to the RutC family.</text>
</comment>
<dbReference type="AlphaFoldDB" id="A0A9X7Z9S3"/>
<accession>A0A9X7Z9S3</accession>
<name>A0A9X7Z9S3_9BACL</name>
<dbReference type="Pfam" id="PF01042">
    <property type="entry name" value="Ribonuc_L-PSP"/>
    <property type="match status" value="1"/>
</dbReference>
<dbReference type="Gene3D" id="3.30.1330.40">
    <property type="entry name" value="RutC-like"/>
    <property type="match status" value="1"/>
</dbReference>
<dbReference type="EMBL" id="CP071182">
    <property type="protein sequence ID" value="QSO50075.1"/>
    <property type="molecule type" value="Genomic_DNA"/>
</dbReference>
<dbReference type="PANTHER" id="PTHR11803">
    <property type="entry name" value="2-IMINOBUTANOATE/2-IMINOPROPANOATE DEAMINASE RIDA"/>
    <property type="match status" value="1"/>
</dbReference>
<organism evidence="2 3">
    <name type="scientific">Alicyclobacillus mengziensis</name>
    <dbReference type="NCBI Taxonomy" id="2931921"/>
    <lineage>
        <taxon>Bacteria</taxon>
        <taxon>Bacillati</taxon>
        <taxon>Bacillota</taxon>
        <taxon>Bacilli</taxon>
        <taxon>Bacillales</taxon>
        <taxon>Alicyclobacillaceae</taxon>
        <taxon>Alicyclobacillus</taxon>
    </lineage>
</organism>
<dbReference type="Proteomes" id="UP000663505">
    <property type="component" value="Chromosome"/>
</dbReference>
<keyword evidence="3" id="KW-1185">Reference proteome</keyword>
<dbReference type="SUPFAM" id="SSF55298">
    <property type="entry name" value="YjgF-like"/>
    <property type="match status" value="1"/>
</dbReference>
<dbReference type="KEGG" id="afx:JZ786_23200"/>
<dbReference type="PANTHER" id="PTHR11803:SF39">
    <property type="entry name" value="2-IMINOBUTANOATE_2-IMINOPROPANOATE DEAMINASE"/>
    <property type="match status" value="1"/>
</dbReference>
<evidence type="ECO:0000313" key="2">
    <source>
        <dbReference type="EMBL" id="QSO50075.1"/>
    </source>
</evidence>
<dbReference type="InterPro" id="IPR006175">
    <property type="entry name" value="YjgF/YER057c/UK114"/>
</dbReference>
<dbReference type="NCBIfam" id="TIGR00004">
    <property type="entry name" value="Rid family detoxifying hydrolase"/>
    <property type="match status" value="1"/>
</dbReference>
<gene>
    <name evidence="2" type="ORF">JZ786_23200</name>
</gene>
<protein>
    <submittedName>
        <fullName evidence="2">Uncharacterized protein</fullName>
    </submittedName>
</protein>
<proteinExistence type="inferred from homology"/>
<evidence type="ECO:0000256" key="1">
    <source>
        <dbReference type="ARBA" id="ARBA00010552"/>
    </source>
</evidence>
<sequence>MKVAIVTANAPHPFGPYSQAVKSGNCIYVSGQRPVHPENGTMPEGVVNQAKQVLKNIESILQEAGAGMEHVLKVNIYLADLNDFAAVNEVYANVFHEPYPARTTIGAVLRGILVEMDVVAELPNAE</sequence>
<dbReference type="GO" id="GO:0005829">
    <property type="term" value="C:cytosol"/>
    <property type="evidence" value="ECO:0007669"/>
    <property type="project" value="TreeGrafter"/>
</dbReference>
<reference evidence="2 3" key="1">
    <citation type="submission" date="2021-02" db="EMBL/GenBank/DDBJ databases">
        <title>Alicyclobacillus curvatus sp. nov. and Alicyclobacillus mengziensis sp. nov., two acidophilic bacteria isolated from acid mine drainage.</title>
        <authorList>
            <person name="Huang Y."/>
        </authorList>
    </citation>
    <scope>NUCLEOTIDE SEQUENCE [LARGE SCALE GENOMIC DNA]</scope>
    <source>
        <strain evidence="2 3">S30H14</strain>
    </source>
</reference>